<proteinExistence type="predicted"/>
<evidence type="ECO:0000313" key="1">
    <source>
        <dbReference type="EMBL" id="GJS58146.1"/>
    </source>
</evidence>
<gene>
    <name evidence="1" type="ORF">Tco_0652930</name>
</gene>
<dbReference type="EMBL" id="BQNB010009059">
    <property type="protein sequence ID" value="GJS58146.1"/>
    <property type="molecule type" value="Genomic_DNA"/>
</dbReference>
<organism evidence="1 2">
    <name type="scientific">Tanacetum coccineum</name>
    <dbReference type="NCBI Taxonomy" id="301880"/>
    <lineage>
        <taxon>Eukaryota</taxon>
        <taxon>Viridiplantae</taxon>
        <taxon>Streptophyta</taxon>
        <taxon>Embryophyta</taxon>
        <taxon>Tracheophyta</taxon>
        <taxon>Spermatophyta</taxon>
        <taxon>Magnoliopsida</taxon>
        <taxon>eudicotyledons</taxon>
        <taxon>Gunneridae</taxon>
        <taxon>Pentapetalae</taxon>
        <taxon>asterids</taxon>
        <taxon>campanulids</taxon>
        <taxon>Asterales</taxon>
        <taxon>Asteraceae</taxon>
        <taxon>Asteroideae</taxon>
        <taxon>Anthemideae</taxon>
        <taxon>Anthemidinae</taxon>
        <taxon>Tanacetum</taxon>
    </lineage>
</organism>
<sequence length="124" mass="14359">MIETGIRFLNLFNDPRIIKGSSIAAMGLREKDVSASVKAHPKALFLNYFEDEEESRVKCWMALVLVAAVMARRKEMWLHLRPSKGTRSLVRIAKRVEVHVNGAALEHMFVIKWFKYEGKMRLRS</sequence>
<accession>A0ABQ4WZ09</accession>
<dbReference type="Proteomes" id="UP001151760">
    <property type="component" value="Unassembled WGS sequence"/>
</dbReference>
<protein>
    <submittedName>
        <fullName evidence="1">Uncharacterized protein</fullName>
    </submittedName>
</protein>
<evidence type="ECO:0000313" key="2">
    <source>
        <dbReference type="Proteomes" id="UP001151760"/>
    </source>
</evidence>
<keyword evidence="2" id="KW-1185">Reference proteome</keyword>
<name>A0ABQ4WZ09_9ASTR</name>
<comment type="caution">
    <text evidence="1">The sequence shown here is derived from an EMBL/GenBank/DDBJ whole genome shotgun (WGS) entry which is preliminary data.</text>
</comment>
<reference evidence="1" key="2">
    <citation type="submission" date="2022-01" db="EMBL/GenBank/DDBJ databases">
        <authorList>
            <person name="Yamashiro T."/>
            <person name="Shiraishi A."/>
            <person name="Satake H."/>
            <person name="Nakayama K."/>
        </authorList>
    </citation>
    <scope>NUCLEOTIDE SEQUENCE</scope>
</reference>
<reference evidence="1" key="1">
    <citation type="journal article" date="2022" name="Int. J. Mol. Sci.">
        <title>Draft Genome of Tanacetum Coccineum: Genomic Comparison of Closely Related Tanacetum-Family Plants.</title>
        <authorList>
            <person name="Yamashiro T."/>
            <person name="Shiraishi A."/>
            <person name="Nakayama K."/>
            <person name="Satake H."/>
        </authorList>
    </citation>
    <scope>NUCLEOTIDE SEQUENCE</scope>
</reference>